<keyword evidence="2" id="KW-0560">Oxidoreductase</keyword>
<proteinExistence type="predicted"/>
<gene>
    <name evidence="4" type="ORF">S03H2_55098</name>
</gene>
<dbReference type="PANTHER" id="PTHR43656">
    <property type="entry name" value="BINDING OXIDOREDUCTASE, PUTATIVE (AFU_ORTHOLOGUE AFUA_2G08260)-RELATED"/>
    <property type="match status" value="1"/>
</dbReference>
<evidence type="ECO:0000313" key="4">
    <source>
        <dbReference type="EMBL" id="GAH72018.1"/>
    </source>
</evidence>
<dbReference type="InterPro" id="IPR001155">
    <property type="entry name" value="OxRdtase_FMN_N"/>
</dbReference>
<feature type="non-terminal residue" evidence="4">
    <location>
        <position position="190"/>
    </location>
</feature>
<dbReference type="InterPro" id="IPR051799">
    <property type="entry name" value="NADH_flavin_oxidoreductase"/>
</dbReference>
<keyword evidence="1" id="KW-0285">Flavoprotein</keyword>
<dbReference type="GO" id="GO:0016491">
    <property type="term" value="F:oxidoreductase activity"/>
    <property type="evidence" value="ECO:0007669"/>
    <property type="project" value="UniProtKB-KW"/>
</dbReference>
<sequence length="190" mass="21011">MKIYQKSPADFSKLFFLVNIRNLSIKNRIALAPMDVGMINPDGSLTERVVDYYEDRARGGAGLIITQFASVVDDQRMDSPGVFSGRQVCGLNYLAETVQEYGVRIFLQIAHHGGRAVKSITGLQPVAPSAVSTPLYEDTPRELSKQEIEELVEKFTQAAKRAKIAGFDGVEIHGAHTYLIGQFISPHTNR</sequence>
<reference evidence="4" key="1">
    <citation type="journal article" date="2014" name="Front. Microbiol.">
        <title>High frequency of phylogenetically diverse reductive dehalogenase-homologous genes in deep subseafloor sedimentary metagenomes.</title>
        <authorList>
            <person name="Kawai M."/>
            <person name="Futagami T."/>
            <person name="Toyoda A."/>
            <person name="Takaki Y."/>
            <person name="Nishi S."/>
            <person name="Hori S."/>
            <person name="Arai W."/>
            <person name="Tsubouchi T."/>
            <person name="Morono Y."/>
            <person name="Uchiyama I."/>
            <person name="Ito T."/>
            <person name="Fujiyama A."/>
            <person name="Inagaki F."/>
            <person name="Takami H."/>
        </authorList>
    </citation>
    <scope>NUCLEOTIDE SEQUENCE</scope>
    <source>
        <strain evidence="4">Expedition CK06-06</strain>
    </source>
</reference>
<evidence type="ECO:0000256" key="1">
    <source>
        <dbReference type="ARBA" id="ARBA00022630"/>
    </source>
</evidence>
<comment type="caution">
    <text evidence="4">The sequence shown here is derived from an EMBL/GenBank/DDBJ whole genome shotgun (WGS) entry which is preliminary data.</text>
</comment>
<dbReference type="PANTHER" id="PTHR43656:SF2">
    <property type="entry name" value="BINDING OXIDOREDUCTASE, PUTATIVE (AFU_ORTHOLOGUE AFUA_2G08260)-RELATED"/>
    <property type="match status" value="1"/>
</dbReference>
<dbReference type="Pfam" id="PF00724">
    <property type="entry name" value="Oxidored_FMN"/>
    <property type="match status" value="1"/>
</dbReference>
<accession>X1JQE9</accession>
<dbReference type="SUPFAM" id="SSF51395">
    <property type="entry name" value="FMN-linked oxidoreductases"/>
    <property type="match status" value="1"/>
</dbReference>
<dbReference type="EMBL" id="BARU01035173">
    <property type="protein sequence ID" value="GAH72018.1"/>
    <property type="molecule type" value="Genomic_DNA"/>
</dbReference>
<dbReference type="InterPro" id="IPR013785">
    <property type="entry name" value="Aldolase_TIM"/>
</dbReference>
<evidence type="ECO:0000259" key="3">
    <source>
        <dbReference type="Pfam" id="PF00724"/>
    </source>
</evidence>
<dbReference type="Gene3D" id="3.20.20.70">
    <property type="entry name" value="Aldolase class I"/>
    <property type="match status" value="1"/>
</dbReference>
<name>X1JQE9_9ZZZZ</name>
<dbReference type="AlphaFoldDB" id="X1JQE9"/>
<evidence type="ECO:0000256" key="2">
    <source>
        <dbReference type="ARBA" id="ARBA00023002"/>
    </source>
</evidence>
<dbReference type="GO" id="GO:0010181">
    <property type="term" value="F:FMN binding"/>
    <property type="evidence" value="ECO:0007669"/>
    <property type="project" value="InterPro"/>
</dbReference>
<organism evidence="4">
    <name type="scientific">marine sediment metagenome</name>
    <dbReference type="NCBI Taxonomy" id="412755"/>
    <lineage>
        <taxon>unclassified sequences</taxon>
        <taxon>metagenomes</taxon>
        <taxon>ecological metagenomes</taxon>
    </lineage>
</organism>
<protein>
    <recommendedName>
        <fullName evidence="3">NADH:flavin oxidoreductase/NADH oxidase N-terminal domain-containing protein</fullName>
    </recommendedName>
</protein>
<feature type="domain" description="NADH:flavin oxidoreductase/NADH oxidase N-terminal" evidence="3">
    <location>
        <begin position="13"/>
        <end position="189"/>
    </location>
</feature>